<protein>
    <recommendedName>
        <fullName evidence="3">Autoinducer 2-binding periplasmic protein LuxP</fullName>
    </recommendedName>
</protein>
<comment type="similarity">
    <text evidence="2">Belongs to the bacterial solute-binding protein 2 family.</text>
</comment>
<organism evidence="7 8">
    <name type="scientific">Vibrio marisflavi CECT 7928</name>
    <dbReference type="NCBI Taxonomy" id="634439"/>
    <lineage>
        <taxon>Bacteria</taxon>
        <taxon>Pseudomonadati</taxon>
        <taxon>Pseudomonadota</taxon>
        <taxon>Gammaproteobacteria</taxon>
        <taxon>Vibrionales</taxon>
        <taxon>Vibrionaceae</taxon>
        <taxon>Vibrio</taxon>
    </lineage>
</organism>
<comment type="caution">
    <text evidence="7">The sequence shown here is derived from an EMBL/GenBank/DDBJ whole genome shotgun (WGS) entry which is preliminary data.</text>
</comment>
<gene>
    <name evidence="7" type="ORF">VMF7928_00439</name>
</gene>
<comment type="subcellular location">
    <subcellularLocation>
        <location evidence="1">Cell envelope</location>
    </subcellularLocation>
</comment>
<dbReference type="InterPro" id="IPR025997">
    <property type="entry name" value="SBP_2_dom"/>
</dbReference>
<reference evidence="7" key="1">
    <citation type="submission" date="2021-11" db="EMBL/GenBank/DDBJ databases">
        <authorList>
            <person name="Rodrigo-Torres L."/>
            <person name="Arahal R. D."/>
            <person name="Lucena T."/>
        </authorList>
    </citation>
    <scope>NUCLEOTIDE SEQUENCE</scope>
    <source>
        <strain evidence="7">CECT 7928</strain>
    </source>
</reference>
<dbReference type="Proteomes" id="UP000838748">
    <property type="component" value="Unassembled WGS sequence"/>
</dbReference>
<dbReference type="PANTHER" id="PTHR46847">
    <property type="entry name" value="D-ALLOSE-BINDING PERIPLASMIC PROTEIN-RELATED"/>
    <property type="match status" value="1"/>
</dbReference>
<dbReference type="EMBL" id="CAKLDM010000001">
    <property type="protein sequence ID" value="CAH0536471.1"/>
    <property type="molecule type" value="Genomic_DNA"/>
</dbReference>
<dbReference type="SUPFAM" id="SSF53822">
    <property type="entry name" value="Periplasmic binding protein-like I"/>
    <property type="match status" value="1"/>
</dbReference>
<evidence type="ECO:0000256" key="1">
    <source>
        <dbReference type="ARBA" id="ARBA00004196"/>
    </source>
</evidence>
<keyword evidence="4 5" id="KW-0732">Signal</keyword>
<evidence type="ECO:0000256" key="5">
    <source>
        <dbReference type="SAM" id="SignalP"/>
    </source>
</evidence>
<proteinExistence type="inferred from homology"/>
<keyword evidence="8" id="KW-1185">Reference proteome</keyword>
<feature type="signal peptide" evidence="5">
    <location>
        <begin position="1"/>
        <end position="24"/>
    </location>
</feature>
<feature type="domain" description="Periplasmic binding protein" evidence="6">
    <location>
        <begin position="36"/>
        <end position="293"/>
    </location>
</feature>
<evidence type="ECO:0000313" key="7">
    <source>
        <dbReference type="EMBL" id="CAH0536471.1"/>
    </source>
</evidence>
<dbReference type="Pfam" id="PF13407">
    <property type="entry name" value="Peripla_BP_4"/>
    <property type="match status" value="1"/>
</dbReference>
<dbReference type="InterPro" id="IPR028082">
    <property type="entry name" value="Peripla_BP_I"/>
</dbReference>
<dbReference type="Gene3D" id="3.40.50.2300">
    <property type="match status" value="2"/>
</dbReference>
<dbReference type="CDD" id="cd06324">
    <property type="entry name" value="PBP1_ABC_sugar_binding-like"/>
    <property type="match status" value="1"/>
</dbReference>
<evidence type="ECO:0000256" key="2">
    <source>
        <dbReference type="ARBA" id="ARBA00007639"/>
    </source>
</evidence>
<name>A0ABN8E3J5_9VIBR</name>
<evidence type="ECO:0000256" key="4">
    <source>
        <dbReference type="ARBA" id="ARBA00022729"/>
    </source>
</evidence>
<evidence type="ECO:0000313" key="8">
    <source>
        <dbReference type="Proteomes" id="UP000838748"/>
    </source>
</evidence>
<sequence length="377" mass="42223">MDYFNVKRIWLLILAIVMSYPSFANQTPQQKESPSVVFINPGSKDDPFYRLVDRFMRASAEDLGVDLEVIYGNRNHIQSKNDAVKVIMREKLPDYLFVINIKKNMLDVLPRANEKGIKIFLFNGGLIAEDREKHGFPESKYENWIAEYIPDEIQAGYLLGKNLIDSAIEKNMVADDGILYVAGIGGTRKTTSELRIEGLRKAVSEYPNVKIVKLAYGYWEKDKAEFISEQVLKQFPQLSVIWNASDGMALGAAEAATTMGRTPGKDIFIGGIDWAASAVEGVNKGELSSTVGGHFMDGGWGLVMVNDHHNGIPLENVLAQSKFSILTSDNIGEYKKHFGDGNFDDIDFTRFSKSHNPDIKKYNFSLQEMLGQLNSSQ</sequence>
<accession>A0ABN8E3J5</accession>
<evidence type="ECO:0000256" key="3">
    <source>
        <dbReference type="ARBA" id="ARBA00022181"/>
    </source>
</evidence>
<feature type="chain" id="PRO_5047159756" description="Autoinducer 2-binding periplasmic protein LuxP" evidence="5">
    <location>
        <begin position="25"/>
        <end position="377"/>
    </location>
</feature>
<dbReference type="RefSeq" id="WP_237359845.1">
    <property type="nucleotide sequence ID" value="NZ_CAKLDM010000001.1"/>
</dbReference>
<evidence type="ECO:0000259" key="6">
    <source>
        <dbReference type="Pfam" id="PF13407"/>
    </source>
</evidence>
<dbReference type="PANTHER" id="PTHR46847:SF2">
    <property type="entry name" value="ABC TRANSPORTER SUGAR-BINDING PROTEIN"/>
    <property type="match status" value="1"/>
</dbReference>